<reference evidence="1 2" key="1">
    <citation type="journal article" date="2023" name="Plants (Basel)">
        <title>Bridging the Gap: Combining Genomics and Transcriptomics Approaches to Understand Stylosanthes scabra, an Orphan Legume from the Brazilian Caatinga.</title>
        <authorList>
            <person name="Ferreira-Neto J.R.C."/>
            <person name="da Silva M.D."/>
            <person name="Binneck E."/>
            <person name="de Melo N.F."/>
            <person name="da Silva R.H."/>
            <person name="de Melo A.L.T.M."/>
            <person name="Pandolfi V."/>
            <person name="Bustamante F.O."/>
            <person name="Brasileiro-Vidal A.C."/>
            <person name="Benko-Iseppon A.M."/>
        </authorList>
    </citation>
    <scope>NUCLEOTIDE SEQUENCE [LARGE SCALE GENOMIC DNA]</scope>
    <source>
        <tissue evidence="1">Leaves</tissue>
    </source>
</reference>
<accession>A0ABU6TMW3</accession>
<dbReference type="Proteomes" id="UP001341840">
    <property type="component" value="Unassembled WGS sequence"/>
</dbReference>
<sequence length="114" mass="13173">MVEESIIRLWLVWIEWYGVSSFCFSNSPVLQIQQLRSHLFSLVSSCAMLNIVAQFSETVEECSDDWRRRPEAIGGFVRSSFLVILFSFLHSERLPATVILCRKNVDDAPMKMNL</sequence>
<keyword evidence="2" id="KW-1185">Reference proteome</keyword>
<proteinExistence type="predicted"/>
<organism evidence="1 2">
    <name type="scientific">Stylosanthes scabra</name>
    <dbReference type="NCBI Taxonomy" id="79078"/>
    <lineage>
        <taxon>Eukaryota</taxon>
        <taxon>Viridiplantae</taxon>
        <taxon>Streptophyta</taxon>
        <taxon>Embryophyta</taxon>
        <taxon>Tracheophyta</taxon>
        <taxon>Spermatophyta</taxon>
        <taxon>Magnoliopsida</taxon>
        <taxon>eudicotyledons</taxon>
        <taxon>Gunneridae</taxon>
        <taxon>Pentapetalae</taxon>
        <taxon>rosids</taxon>
        <taxon>fabids</taxon>
        <taxon>Fabales</taxon>
        <taxon>Fabaceae</taxon>
        <taxon>Papilionoideae</taxon>
        <taxon>50 kb inversion clade</taxon>
        <taxon>dalbergioids sensu lato</taxon>
        <taxon>Dalbergieae</taxon>
        <taxon>Pterocarpus clade</taxon>
        <taxon>Stylosanthes</taxon>
    </lineage>
</organism>
<name>A0ABU6TMW3_9FABA</name>
<comment type="caution">
    <text evidence="1">The sequence shown here is derived from an EMBL/GenBank/DDBJ whole genome shotgun (WGS) entry which is preliminary data.</text>
</comment>
<evidence type="ECO:0000313" key="1">
    <source>
        <dbReference type="EMBL" id="MED6149465.1"/>
    </source>
</evidence>
<evidence type="ECO:0000313" key="2">
    <source>
        <dbReference type="Proteomes" id="UP001341840"/>
    </source>
</evidence>
<dbReference type="EMBL" id="JASCZI010091207">
    <property type="protein sequence ID" value="MED6149465.1"/>
    <property type="molecule type" value="Genomic_DNA"/>
</dbReference>
<protein>
    <submittedName>
        <fullName evidence="1">Uncharacterized protein</fullName>
    </submittedName>
</protein>
<gene>
    <name evidence="1" type="ORF">PIB30_062714</name>
</gene>